<proteinExistence type="predicted"/>
<sequence length="101" mass="11652">MSIITNAMMSIDALERTMSTIDTICSTAPEKTPRARRKVGFDVEFSGSAKNAMQRLWRLYCFLAARRRSRIALEEMSDWQLSDIGVCEKDARRESSVPFWR</sequence>
<gene>
    <name evidence="2" type="ORF">AC244_04235</name>
</gene>
<feature type="domain" description="YjiS-like" evidence="1">
    <location>
        <begin position="57"/>
        <end position="92"/>
    </location>
</feature>
<dbReference type="EMBL" id="LGAP01000001">
    <property type="protein sequence ID" value="KOF22713.1"/>
    <property type="molecule type" value="Genomic_DNA"/>
</dbReference>
<dbReference type="PATRIC" id="fig|106592.7.peg.905"/>
<dbReference type="InterPro" id="IPR009506">
    <property type="entry name" value="YjiS-like"/>
</dbReference>
<dbReference type="Pfam" id="PF06568">
    <property type="entry name" value="YjiS-like"/>
    <property type="match status" value="1"/>
</dbReference>
<name>A0A0L8C7G5_ENSAD</name>
<comment type="caution">
    <text evidence="2">The sequence shown here is derived from an EMBL/GenBank/DDBJ whole genome shotgun (WGS) entry which is preliminary data.</text>
</comment>
<evidence type="ECO:0000313" key="3">
    <source>
        <dbReference type="Proteomes" id="UP000037425"/>
    </source>
</evidence>
<protein>
    <recommendedName>
        <fullName evidence="1">YjiS-like domain-containing protein</fullName>
    </recommendedName>
</protein>
<reference evidence="3" key="1">
    <citation type="submission" date="2015-07" db="EMBL/GenBank/DDBJ databases">
        <title>Whole genome sequence of an Ensifer adhaerens strain isolated from a cave pool in the Wind Cave National Park.</title>
        <authorList>
            <person name="Eng W.W.H."/>
            <person name="Gan H.M."/>
            <person name="Barton H.A."/>
            <person name="Savka M.A."/>
        </authorList>
    </citation>
    <scope>NUCLEOTIDE SEQUENCE [LARGE SCALE GENOMIC DNA]</scope>
    <source>
        <strain evidence="3">SD006</strain>
    </source>
</reference>
<dbReference type="AlphaFoldDB" id="A0A0L8C7G5"/>
<dbReference type="Proteomes" id="UP000037425">
    <property type="component" value="Unassembled WGS sequence"/>
</dbReference>
<evidence type="ECO:0000259" key="1">
    <source>
        <dbReference type="Pfam" id="PF06568"/>
    </source>
</evidence>
<accession>A0A0L8C7G5</accession>
<organism evidence="2 3">
    <name type="scientific">Ensifer adhaerens</name>
    <name type="common">Sinorhizobium morelense</name>
    <dbReference type="NCBI Taxonomy" id="106592"/>
    <lineage>
        <taxon>Bacteria</taxon>
        <taxon>Pseudomonadati</taxon>
        <taxon>Pseudomonadota</taxon>
        <taxon>Alphaproteobacteria</taxon>
        <taxon>Hyphomicrobiales</taxon>
        <taxon>Rhizobiaceae</taxon>
        <taxon>Sinorhizobium/Ensifer group</taxon>
        <taxon>Ensifer</taxon>
    </lineage>
</organism>
<evidence type="ECO:0000313" key="2">
    <source>
        <dbReference type="EMBL" id="KOF22713.1"/>
    </source>
</evidence>
<dbReference type="RefSeq" id="WP_053247507.1">
    <property type="nucleotide sequence ID" value="NZ_LGAP01000001.1"/>
</dbReference>